<evidence type="ECO:0000313" key="2">
    <source>
        <dbReference type="Proteomes" id="UP000000771"/>
    </source>
</evidence>
<name>C7M0M6_ACIFD</name>
<dbReference type="InterPro" id="IPR043502">
    <property type="entry name" value="DNA/RNA_pol_sf"/>
</dbReference>
<dbReference type="eggNOG" id="COG0389">
    <property type="taxonomic scope" value="Bacteria"/>
</dbReference>
<keyword evidence="1" id="KW-0808">Transferase</keyword>
<dbReference type="KEGG" id="afo:Afer_1612"/>
<dbReference type="AlphaFoldDB" id="C7M0M6"/>
<proteinExistence type="predicted"/>
<evidence type="ECO:0000313" key="1">
    <source>
        <dbReference type="EMBL" id="ACU54534.1"/>
    </source>
</evidence>
<keyword evidence="1" id="KW-0239">DNA-directed DNA polymerase</keyword>
<dbReference type="GO" id="GO:0003887">
    <property type="term" value="F:DNA-directed DNA polymerase activity"/>
    <property type="evidence" value="ECO:0007669"/>
    <property type="project" value="UniProtKB-KW"/>
</dbReference>
<protein>
    <submittedName>
        <fullName evidence="1">Putative DNA-directed DNA polymerase</fullName>
    </submittedName>
</protein>
<keyword evidence="2" id="KW-1185">Reference proteome</keyword>
<dbReference type="HOGENOM" id="CLU_026357_0_0_11"/>
<reference evidence="1 2" key="1">
    <citation type="journal article" date="2009" name="Stand. Genomic Sci.">
        <title>Complete genome sequence of Acidimicrobium ferrooxidans type strain (ICP).</title>
        <authorList>
            <person name="Clum A."/>
            <person name="Nolan M."/>
            <person name="Lang E."/>
            <person name="Glavina Del Rio T."/>
            <person name="Tice H."/>
            <person name="Copeland A."/>
            <person name="Cheng J.F."/>
            <person name="Lucas S."/>
            <person name="Chen F."/>
            <person name="Bruce D."/>
            <person name="Goodwin L."/>
            <person name="Pitluck S."/>
            <person name="Ivanova N."/>
            <person name="Mavrommatis K."/>
            <person name="Mikhailova N."/>
            <person name="Pati A."/>
            <person name="Chen A."/>
            <person name="Palaniappan K."/>
            <person name="Goker M."/>
            <person name="Spring S."/>
            <person name="Land M."/>
            <person name="Hauser L."/>
            <person name="Chang Y.J."/>
            <person name="Jeffries C.C."/>
            <person name="Chain P."/>
            <person name="Bristow J."/>
            <person name="Eisen J.A."/>
            <person name="Markowitz V."/>
            <person name="Hugenholtz P."/>
            <person name="Kyrpides N.C."/>
            <person name="Klenk H.P."/>
            <person name="Lapidus A."/>
        </authorList>
    </citation>
    <scope>NUCLEOTIDE SEQUENCE [LARGE SCALE GENOMIC DNA]</scope>
    <source>
        <strain evidence="2">DSM 10331 / JCM 15462 / NBRC 103882 / ICP</strain>
    </source>
</reference>
<dbReference type="Proteomes" id="UP000000771">
    <property type="component" value="Chromosome"/>
</dbReference>
<gene>
    <name evidence="1" type="ordered locus">Afer_1612</name>
</gene>
<dbReference type="OrthoDB" id="5244088at2"/>
<dbReference type="STRING" id="525909.Afer_1612"/>
<organism evidence="1 2">
    <name type="scientific">Acidimicrobium ferrooxidans (strain DSM 10331 / JCM 15462 / NBRC 103882 / ICP)</name>
    <dbReference type="NCBI Taxonomy" id="525909"/>
    <lineage>
        <taxon>Bacteria</taxon>
        <taxon>Bacillati</taxon>
        <taxon>Actinomycetota</taxon>
        <taxon>Acidimicrobiia</taxon>
        <taxon>Acidimicrobiales</taxon>
        <taxon>Acidimicrobiaceae</taxon>
        <taxon>Acidimicrobium</taxon>
    </lineage>
</organism>
<keyword evidence="1" id="KW-0548">Nucleotidyltransferase</keyword>
<dbReference type="EMBL" id="CP001631">
    <property type="protein sequence ID" value="ACU54534.1"/>
    <property type="molecule type" value="Genomic_DNA"/>
</dbReference>
<dbReference type="RefSeq" id="WP_015799013.1">
    <property type="nucleotide sequence ID" value="NC_013124.1"/>
</dbReference>
<dbReference type="SUPFAM" id="SSF56672">
    <property type="entry name" value="DNA/RNA polymerases"/>
    <property type="match status" value="1"/>
</dbReference>
<accession>C7M0M6</accession>
<sequence length="517" mass="56094">MIDLDEIDLDGIELVAARPGVVAWIEDLELIAHGGADAVDVVVDRRDRVVAVGSRARAAGIPLGARAPMVRARLGDGRVVAVDPIAEARWLARVHRALWSVSPGVGQVAGVRGAFAIEARAARRFYGTEYALVERVRAALDGTVPTRVALGASIAGALIATVAGATTDGGGAEVGSRAWFAAQPVELLPRWLAGPLRDVGVRRVGGFQRIDTAAVAARFGDRGLRWHRLVRLEADLPLVRTPPLEPDAVAIDVEEGEDAQSVRFRLRGALDLVLAEHADVAPARWRSFVDLEGAVALERVVERPVGGTAAEILESVRALSDRAEGARGRPVRVGVEILAWSVPQPPQLSLDGVPGARRQAVRQAFHVLQQRYGPEAVRVAGPGPVGRGFADRRPWVSWTGVWPVVDDRVGTGAPWPGHVPGLTPTRVPERLQAVVLLDAHGMAVEVDRDGVLSAPPAVLDDGEGPERIEAAHGPWVVRERWWERRRARYARLVLATERRWCWVRREHGRWWLEGSYE</sequence>